<dbReference type="InterPro" id="IPR023578">
    <property type="entry name" value="Ras_GEF_dom_sf"/>
</dbReference>
<dbReference type="SUPFAM" id="SSF48366">
    <property type="entry name" value="Ras GEF"/>
    <property type="match status" value="1"/>
</dbReference>
<dbReference type="Gene3D" id="1.20.870.10">
    <property type="entry name" value="Son of sevenless (SoS) protein Chain: S domain 1"/>
    <property type="match status" value="1"/>
</dbReference>
<feature type="coiled-coil region" evidence="3">
    <location>
        <begin position="34"/>
        <end position="396"/>
    </location>
</feature>
<evidence type="ECO:0000256" key="4">
    <source>
        <dbReference type="SAM" id="MobiDB-lite"/>
    </source>
</evidence>
<proteinExistence type="predicted"/>
<dbReference type="InterPro" id="IPR001895">
    <property type="entry name" value="RASGEF_cat_dom"/>
</dbReference>
<keyword evidence="8" id="KW-1185">Reference proteome</keyword>
<feature type="compositionally biased region" description="Basic and acidic residues" evidence="4">
    <location>
        <begin position="871"/>
        <end position="881"/>
    </location>
</feature>
<name>A0ABQ8Z5W0_9EUKA</name>
<feature type="region of interest" description="Disordered" evidence="4">
    <location>
        <begin position="852"/>
        <end position="881"/>
    </location>
</feature>
<evidence type="ECO:0000256" key="2">
    <source>
        <dbReference type="PROSITE-ProRule" id="PRU00168"/>
    </source>
</evidence>
<dbReference type="PANTHER" id="PTHR23113:SF368">
    <property type="entry name" value="CELL DIVISION CONTROL PROTEIN 25"/>
    <property type="match status" value="1"/>
</dbReference>
<feature type="coiled-coil region" evidence="3">
    <location>
        <begin position="442"/>
        <end position="469"/>
    </location>
</feature>
<feature type="region of interest" description="Disordered" evidence="4">
    <location>
        <begin position="562"/>
        <end position="586"/>
    </location>
</feature>
<dbReference type="InterPro" id="IPR000651">
    <property type="entry name" value="Ras-like_Gua-exchang_fac_N"/>
</dbReference>
<evidence type="ECO:0000256" key="1">
    <source>
        <dbReference type="ARBA" id="ARBA00022658"/>
    </source>
</evidence>
<gene>
    <name evidence="7" type="ORF">M0813_14424</name>
</gene>
<dbReference type="Gene3D" id="1.10.840.10">
    <property type="entry name" value="Ras guanine-nucleotide exchange factors catalytic domain"/>
    <property type="match status" value="1"/>
</dbReference>
<dbReference type="EMBL" id="JAOAOG010000047">
    <property type="protein sequence ID" value="KAJ6252273.1"/>
    <property type="molecule type" value="Genomic_DNA"/>
</dbReference>
<evidence type="ECO:0000313" key="7">
    <source>
        <dbReference type="EMBL" id="KAJ6252273.1"/>
    </source>
</evidence>
<dbReference type="CDD" id="cd00155">
    <property type="entry name" value="RasGEF"/>
    <property type="match status" value="1"/>
</dbReference>
<reference evidence="7" key="1">
    <citation type="submission" date="2022-08" db="EMBL/GenBank/DDBJ databases">
        <title>Novel sulfate-reducing endosymbionts in the free-living metamonad Anaeramoeba.</title>
        <authorList>
            <person name="Jerlstrom-Hultqvist J."/>
            <person name="Cepicka I."/>
            <person name="Gallot-Lavallee L."/>
            <person name="Salas-Leiva D."/>
            <person name="Curtis B.A."/>
            <person name="Zahonova K."/>
            <person name="Pipaliya S."/>
            <person name="Dacks J."/>
            <person name="Roger A.J."/>
        </authorList>
    </citation>
    <scope>NUCLEOTIDE SEQUENCE</scope>
    <source>
        <strain evidence="7">Schooner1</strain>
    </source>
</reference>
<dbReference type="Pfam" id="PF00618">
    <property type="entry name" value="RasGEF_N"/>
    <property type="match status" value="1"/>
</dbReference>
<keyword evidence="1 2" id="KW-0344">Guanine-nucleotide releasing factor</keyword>
<dbReference type="Proteomes" id="UP001150062">
    <property type="component" value="Unassembled WGS sequence"/>
</dbReference>
<protein>
    <submittedName>
        <fullName evidence="7">Guanine nucleotide exchange factor</fullName>
    </submittedName>
</protein>
<evidence type="ECO:0000313" key="8">
    <source>
        <dbReference type="Proteomes" id="UP001150062"/>
    </source>
</evidence>
<sequence length="1145" mass="136346">MDISNLNLNKLRVDQLKNLITILHQQSKLTKINLDLLQTKNENLSRELEKTKKRTRKSLKTSFKQISNLKYKALQYDNIVSRNESLSNKIQKIKEKNEKLKAKDRNIEAHVYNRFKQQVEENLKSESDLRNKVDELRSEIFNQEKTKKNEIKDLKLLIKEIKEENLKLREKKFSIKNQHKKKAEEMKVIIEQLKQEKNEISKQLNQKEKQFGHFVSQQEKMEETVKRKVLILINQRNSLEKNLKILTQEKDNNSNFTNLANQIELITKENVSQKQHLNNYQLKLAQIENDHKKEIQEIYINNKQQIDNLINQQEKQTKQQKKKLIPVEKFEKKIKELKQMNKNFRIEVTNLQKQKTEYSGHIRQVEKEKKTLEEEIEKIKTENDKLKNENINLTGQFLEQQSELLVLKNENQEKTRIKNNLILSKKLGLGLKHETFRFQMSSQLLSVKNKELEGENKNLRKQIRKINLMNIELTSRILMNEKEYNKLLSFAKNMKKKNNLQTNHSTPPPVLASNKTILIHKKKKNVKNINNRIKQTKNEKIQSFQDNIENLFESKIKIRENKKEQEQEKKKEHEHEQEQEQEHEQELKQEQMKYFLKNKMIIGEINNLSEENEKLLKQNRKLINEKNQYMIETKLEKMRSDQAFIEISENSMHYEEKIELLHKRIQLIQNIKPVKPQTLSSNKTLKIIQQLLNSERKGKIYDQRILHLYDEQTLIVEKEKIGVAIQAGNKTQLLKLLILPYSYTQDYHTQFLFTFRRYIKAKKVLEALTSGFTNSLNQKIIPRPSEQELVQSNIVKVCLLWVKYFFNDFKKDNELAAIMGDLLIIIQTTQFKTIKNIANTVQNQFNLKLKNKSNLNNEQKRQRQNGKRKNERHEGSESKKIIEIDTKEEKNSAILILKKSITNWKVVKIFDLNEIELAKQLTLVEMDLFKKVEVSEMLNKRWSKKDKNLTPNLINMIERFNEISLWIISSILSYPKKKMRSYIITKFIKCGKYCIDIGNFNTAMEINAGLNNSSIRRLEKSWDLVKQKHIENFENLAALLSSRKNSINLRNKLESFNNKPRLPYIGMFLSDLTFIEDGNKDYSYNKLINFQKCSLLSNVILKIINCQEQNYDFKPNFEIQKYLSNLKYETDEEKNYKKSLRLEQN</sequence>
<organism evidence="7 8">
    <name type="scientific">Anaeramoeba flamelloides</name>
    <dbReference type="NCBI Taxonomy" id="1746091"/>
    <lineage>
        <taxon>Eukaryota</taxon>
        <taxon>Metamonada</taxon>
        <taxon>Anaeramoebidae</taxon>
        <taxon>Anaeramoeba</taxon>
    </lineage>
</organism>
<comment type="caution">
    <text evidence="7">The sequence shown here is derived from an EMBL/GenBank/DDBJ whole genome shotgun (WGS) entry which is preliminary data.</text>
</comment>
<accession>A0ABQ8Z5W0</accession>
<feature type="domain" description="Ras-GEF" evidence="5">
    <location>
        <begin position="913"/>
        <end position="1145"/>
    </location>
</feature>
<dbReference type="InterPro" id="IPR008937">
    <property type="entry name" value="Ras-like_GEF"/>
</dbReference>
<dbReference type="PROSITE" id="PS50212">
    <property type="entry name" value="RASGEF_NTER"/>
    <property type="match status" value="1"/>
</dbReference>
<keyword evidence="3" id="KW-0175">Coiled coil</keyword>
<evidence type="ECO:0000259" key="5">
    <source>
        <dbReference type="PROSITE" id="PS50009"/>
    </source>
</evidence>
<dbReference type="PANTHER" id="PTHR23113">
    <property type="entry name" value="GUANINE NUCLEOTIDE EXCHANGE FACTOR"/>
    <property type="match status" value="1"/>
</dbReference>
<dbReference type="InterPro" id="IPR036964">
    <property type="entry name" value="RASGEF_cat_dom_sf"/>
</dbReference>
<evidence type="ECO:0000259" key="6">
    <source>
        <dbReference type="PROSITE" id="PS50212"/>
    </source>
</evidence>
<feature type="domain" description="N-terminal Ras-GEF" evidence="6">
    <location>
        <begin position="721"/>
        <end position="846"/>
    </location>
</feature>
<evidence type="ECO:0000256" key="3">
    <source>
        <dbReference type="SAM" id="Coils"/>
    </source>
</evidence>
<dbReference type="SMART" id="SM00147">
    <property type="entry name" value="RasGEF"/>
    <property type="match status" value="1"/>
</dbReference>
<dbReference type="PROSITE" id="PS50009">
    <property type="entry name" value="RASGEF_CAT"/>
    <property type="match status" value="1"/>
</dbReference>
<dbReference type="Pfam" id="PF00617">
    <property type="entry name" value="RasGEF"/>
    <property type="match status" value="1"/>
</dbReference>